<dbReference type="GO" id="GO:0004106">
    <property type="term" value="F:chorismate mutase activity"/>
    <property type="evidence" value="ECO:0007669"/>
    <property type="project" value="InterPro"/>
</dbReference>
<dbReference type="EMBL" id="LSDD01000006">
    <property type="protein sequence ID" value="KXB70098.1"/>
    <property type="molecule type" value="Genomic_DNA"/>
</dbReference>
<dbReference type="STRING" id="157687.HMPREF3180_00135"/>
<evidence type="ECO:0000256" key="1">
    <source>
        <dbReference type="ARBA" id="ARBA00023235"/>
    </source>
</evidence>
<dbReference type="SUPFAM" id="SSF48600">
    <property type="entry name" value="Chorismate mutase II"/>
    <property type="match status" value="1"/>
</dbReference>
<dbReference type="InterPro" id="IPR051331">
    <property type="entry name" value="Chorismate_mutase-related"/>
</dbReference>
<dbReference type="AlphaFoldDB" id="A0A134AQX0"/>
<dbReference type="RefSeq" id="WP_197416539.1">
    <property type="nucleotide sequence ID" value="NZ_KQ960000.1"/>
</dbReference>
<evidence type="ECO:0000313" key="4">
    <source>
        <dbReference type="Proteomes" id="UP000070483"/>
    </source>
</evidence>
<dbReference type="Pfam" id="PF01817">
    <property type="entry name" value="CM_2"/>
    <property type="match status" value="1"/>
</dbReference>
<dbReference type="PATRIC" id="fig|157687.3.peg.137"/>
<dbReference type="InterPro" id="IPR036263">
    <property type="entry name" value="Chorismate_II_sf"/>
</dbReference>
<dbReference type="GO" id="GO:0009697">
    <property type="term" value="P:salicylic acid biosynthetic process"/>
    <property type="evidence" value="ECO:0007669"/>
    <property type="project" value="TreeGrafter"/>
</dbReference>
<evidence type="ECO:0000313" key="3">
    <source>
        <dbReference type="EMBL" id="KXB70098.1"/>
    </source>
</evidence>
<evidence type="ECO:0000259" key="2">
    <source>
        <dbReference type="PROSITE" id="PS51168"/>
    </source>
</evidence>
<name>A0A134AQX0_9FUSO</name>
<gene>
    <name evidence="3" type="ORF">HMPREF3180_00135</name>
</gene>
<accession>A0A134AQX0</accession>
<reference evidence="4" key="1">
    <citation type="submission" date="2016-01" db="EMBL/GenBank/DDBJ databases">
        <authorList>
            <person name="Mitreva M."/>
            <person name="Pepin K.H."/>
            <person name="Mihindukulasuriya K.A."/>
            <person name="Fulton R."/>
            <person name="Fronick C."/>
            <person name="O'Laughlin M."/>
            <person name="Miner T."/>
            <person name="Herter B."/>
            <person name="Rosa B.A."/>
            <person name="Cordes M."/>
            <person name="Tomlinson C."/>
            <person name="Wollam A."/>
            <person name="Palsikar V.B."/>
            <person name="Mardis E.R."/>
            <person name="Wilson R.K."/>
        </authorList>
    </citation>
    <scope>NUCLEOTIDE SEQUENCE [LARGE SCALE GENOMIC DNA]</scope>
    <source>
        <strain evidence="4">KA00185</strain>
    </source>
</reference>
<dbReference type="PANTHER" id="PTHR38041:SF1">
    <property type="entry name" value="CHORISMATE MUTASE"/>
    <property type="match status" value="1"/>
</dbReference>
<proteinExistence type="predicted"/>
<protein>
    <submittedName>
        <fullName evidence="3">Chorismate mutase</fullName>
    </submittedName>
</protein>
<comment type="caution">
    <text evidence="3">The sequence shown here is derived from an EMBL/GenBank/DDBJ whole genome shotgun (WGS) entry which is preliminary data.</text>
</comment>
<dbReference type="InterPro" id="IPR036979">
    <property type="entry name" value="CM_dom_sf"/>
</dbReference>
<feature type="domain" description="Chorismate mutase" evidence="2">
    <location>
        <begin position="1"/>
        <end position="61"/>
    </location>
</feature>
<dbReference type="Gene3D" id="1.20.59.10">
    <property type="entry name" value="Chorismate mutase"/>
    <property type="match status" value="1"/>
</dbReference>
<dbReference type="GO" id="GO:0046417">
    <property type="term" value="P:chorismate metabolic process"/>
    <property type="evidence" value="ECO:0007669"/>
    <property type="project" value="InterPro"/>
</dbReference>
<keyword evidence="1" id="KW-0413">Isomerase</keyword>
<dbReference type="SMART" id="SM00830">
    <property type="entry name" value="CM_2"/>
    <property type="match status" value="1"/>
</dbReference>
<dbReference type="InterPro" id="IPR002701">
    <property type="entry name" value="CM_II_prokaryot"/>
</dbReference>
<dbReference type="PANTHER" id="PTHR38041">
    <property type="entry name" value="CHORISMATE MUTASE"/>
    <property type="match status" value="1"/>
</dbReference>
<sequence>MKYNNLEEVRENIDSIDDKIIKLIAQRSDYVKQAAYFKKSKTDVKAADRIEKIIKKVRGKG</sequence>
<dbReference type="PROSITE" id="PS51168">
    <property type="entry name" value="CHORISMATE_MUT_2"/>
    <property type="match status" value="1"/>
</dbReference>
<keyword evidence="4" id="KW-1185">Reference proteome</keyword>
<organism evidence="3 4">
    <name type="scientific">Leptotrichia wadei</name>
    <dbReference type="NCBI Taxonomy" id="157687"/>
    <lineage>
        <taxon>Bacteria</taxon>
        <taxon>Fusobacteriati</taxon>
        <taxon>Fusobacteriota</taxon>
        <taxon>Fusobacteriia</taxon>
        <taxon>Fusobacteriales</taxon>
        <taxon>Leptotrichiaceae</taxon>
        <taxon>Leptotrichia</taxon>
    </lineage>
</organism>
<dbReference type="Proteomes" id="UP000070483">
    <property type="component" value="Unassembled WGS sequence"/>
</dbReference>